<dbReference type="InterPro" id="IPR051216">
    <property type="entry name" value="Teneurin"/>
</dbReference>
<evidence type="ECO:0000256" key="4">
    <source>
        <dbReference type="SAM" id="MobiDB-lite"/>
    </source>
</evidence>
<name>A0A060W0P3_ONCMY</name>
<dbReference type="PROSITE" id="PS51361">
    <property type="entry name" value="TENEURIN_N"/>
    <property type="match status" value="1"/>
</dbReference>
<dbReference type="InterPro" id="IPR009471">
    <property type="entry name" value="Ten_N"/>
</dbReference>
<dbReference type="STRING" id="8022.A0A060W0P3"/>
<feature type="region of interest" description="Disordered" evidence="4">
    <location>
        <begin position="90"/>
        <end position="113"/>
    </location>
</feature>
<dbReference type="Pfam" id="PF06484">
    <property type="entry name" value="Ten_N"/>
    <property type="match status" value="1"/>
</dbReference>
<dbReference type="PANTHER" id="PTHR11219">
    <property type="entry name" value="TENEURIN AND N-ACETYLGLUCOSAMINE-1-PHOSPHODIESTER ALPHA-N-ACETYLGLUCOSAMINIDASE"/>
    <property type="match status" value="1"/>
</dbReference>
<evidence type="ECO:0000256" key="2">
    <source>
        <dbReference type="ARBA" id="ARBA00022737"/>
    </source>
</evidence>
<sequence length="236" mass="26337">MEQMDCKPYQSLSKARNEMELAYTSSSDESEDGRNLCKSYTSRETLPDYGQEMRLNYNSHRAKRKTVEEHTGDLDQLARPSYQAELRSAPQHGYPLGMGSDVETETEGGPSPDHALRLWMQEIKSEHSSCLSSRANSVLSLTDTEQERKSDGENELPSSPPAQFTFRPLPPPPPPPHACTCARPAPHAHVSEALQRNTLPARSQAMDGDPTQPADRDRGQLHNSWALNSNIPLETR</sequence>
<proteinExistence type="predicted"/>
<protein>
    <recommendedName>
        <fullName evidence="5">Teneurin N-terminal domain-containing protein</fullName>
    </recommendedName>
</protein>
<dbReference type="GO" id="GO:0007157">
    <property type="term" value="P:heterophilic cell-cell adhesion via plasma membrane cell adhesion molecules"/>
    <property type="evidence" value="ECO:0007669"/>
    <property type="project" value="TreeGrafter"/>
</dbReference>
<dbReference type="GO" id="GO:0007165">
    <property type="term" value="P:signal transduction"/>
    <property type="evidence" value="ECO:0007669"/>
    <property type="project" value="InterPro"/>
</dbReference>
<accession>A0A060W0P3</accession>
<evidence type="ECO:0000313" key="6">
    <source>
        <dbReference type="EMBL" id="CDQ58779.1"/>
    </source>
</evidence>
<dbReference type="PANTHER" id="PTHR11219:SF7">
    <property type="entry name" value="TENEURIN-1"/>
    <property type="match status" value="1"/>
</dbReference>
<evidence type="ECO:0000313" key="7">
    <source>
        <dbReference type="Proteomes" id="UP000193380"/>
    </source>
</evidence>
<dbReference type="EMBL" id="FR904311">
    <property type="protein sequence ID" value="CDQ58779.1"/>
    <property type="molecule type" value="Genomic_DNA"/>
</dbReference>
<feature type="compositionally biased region" description="Low complexity" evidence="4">
    <location>
        <begin position="178"/>
        <end position="188"/>
    </location>
</feature>
<feature type="compositionally biased region" description="Polar residues" evidence="4">
    <location>
        <begin position="221"/>
        <end position="236"/>
    </location>
</feature>
<organism evidence="6 7">
    <name type="scientific">Oncorhynchus mykiss</name>
    <name type="common">Rainbow trout</name>
    <name type="synonym">Salmo gairdneri</name>
    <dbReference type="NCBI Taxonomy" id="8022"/>
    <lineage>
        <taxon>Eukaryota</taxon>
        <taxon>Metazoa</taxon>
        <taxon>Chordata</taxon>
        <taxon>Craniata</taxon>
        <taxon>Vertebrata</taxon>
        <taxon>Euteleostomi</taxon>
        <taxon>Actinopterygii</taxon>
        <taxon>Neopterygii</taxon>
        <taxon>Teleostei</taxon>
        <taxon>Protacanthopterygii</taxon>
        <taxon>Salmoniformes</taxon>
        <taxon>Salmonidae</taxon>
        <taxon>Salmoninae</taxon>
        <taxon>Oncorhynchus</taxon>
    </lineage>
</organism>
<dbReference type="GO" id="GO:0050839">
    <property type="term" value="F:cell adhesion molecule binding"/>
    <property type="evidence" value="ECO:0007669"/>
    <property type="project" value="TreeGrafter"/>
</dbReference>
<keyword evidence="2" id="KW-0677">Repeat</keyword>
<evidence type="ECO:0000256" key="1">
    <source>
        <dbReference type="ARBA" id="ARBA00022536"/>
    </source>
</evidence>
<feature type="domain" description="Teneurin N-terminal" evidence="5">
    <location>
        <begin position="1"/>
        <end position="236"/>
    </location>
</feature>
<feature type="compositionally biased region" description="Polar residues" evidence="4">
    <location>
        <begin position="130"/>
        <end position="143"/>
    </location>
</feature>
<dbReference type="GO" id="GO:0016020">
    <property type="term" value="C:membrane"/>
    <property type="evidence" value="ECO:0007669"/>
    <property type="project" value="InterPro"/>
</dbReference>
<keyword evidence="1" id="KW-0245">EGF-like domain</keyword>
<evidence type="ECO:0000256" key="3">
    <source>
        <dbReference type="ARBA" id="ARBA00023157"/>
    </source>
</evidence>
<dbReference type="AlphaFoldDB" id="A0A060W0P3"/>
<feature type="region of interest" description="Disordered" evidence="4">
    <location>
        <begin position="1"/>
        <end position="35"/>
    </location>
</feature>
<dbReference type="GO" id="GO:0048666">
    <property type="term" value="P:neuron development"/>
    <property type="evidence" value="ECO:0007669"/>
    <property type="project" value="TreeGrafter"/>
</dbReference>
<keyword evidence="3" id="KW-1015">Disulfide bond</keyword>
<gene>
    <name evidence="6" type="ORF">GSONMT00078485001</name>
</gene>
<feature type="compositionally biased region" description="Pro residues" evidence="4">
    <location>
        <begin position="168"/>
        <end position="177"/>
    </location>
</feature>
<dbReference type="GO" id="GO:0042803">
    <property type="term" value="F:protein homodimerization activity"/>
    <property type="evidence" value="ECO:0007669"/>
    <property type="project" value="TreeGrafter"/>
</dbReference>
<dbReference type="Proteomes" id="UP000193380">
    <property type="component" value="Chromosome 10"/>
</dbReference>
<feature type="region of interest" description="Disordered" evidence="4">
    <location>
        <begin position="130"/>
        <end position="236"/>
    </location>
</feature>
<reference evidence="6 7" key="1">
    <citation type="journal article" date="2014" name="Nat. Commun.">
        <title>The rainbow trout genome provides novel insights into evolution after whole-genome duplication in vertebrates.</title>
        <authorList>
            <person name="Berthelot C."/>
            <person name="Brunet F."/>
            <person name="Chalopin D."/>
            <person name="Juanchich A."/>
            <person name="Bernard M."/>
            <person name="Noel B."/>
            <person name="Bento P."/>
            <person name="Da Silva C."/>
            <person name="Labadie K."/>
            <person name="Alberti A."/>
            <person name="Aury J.M."/>
            <person name="Louis A."/>
            <person name="Dehais P."/>
            <person name="Bardou P."/>
            <person name="Montfort J."/>
            <person name="Klopp C."/>
            <person name="Cabau C."/>
            <person name="Gaspin C."/>
            <person name="Thorgaard G.H."/>
            <person name="Boussaha M."/>
            <person name="Quillet E."/>
            <person name="Guyomard R."/>
            <person name="Galiana D."/>
            <person name="Bobe J."/>
            <person name="Volff J.N."/>
            <person name="Genet C."/>
            <person name="Wincker P."/>
            <person name="Jaillon O."/>
            <person name="Roest Crollius H."/>
            <person name="Guiguen Y."/>
        </authorList>
    </citation>
    <scope>NUCLEOTIDE SEQUENCE [LARGE SCALE GENOMIC DNA]</scope>
</reference>
<dbReference type="GO" id="GO:0043005">
    <property type="term" value="C:neuron projection"/>
    <property type="evidence" value="ECO:0007669"/>
    <property type="project" value="TreeGrafter"/>
</dbReference>
<dbReference type="GO" id="GO:0046982">
    <property type="term" value="F:protein heterodimerization activity"/>
    <property type="evidence" value="ECO:0007669"/>
    <property type="project" value="TreeGrafter"/>
</dbReference>
<dbReference type="PaxDb" id="8022-A0A060W0P3"/>
<evidence type="ECO:0000259" key="5">
    <source>
        <dbReference type="PROSITE" id="PS51361"/>
    </source>
</evidence>